<evidence type="ECO:0000313" key="2">
    <source>
        <dbReference type="Proteomes" id="UP000825123"/>
    </source>
</evidence>
<evidence type="ECO:0000313" key="1">
    <source>
        <dbReference type="EMBL" id="BCU71006.1"/>
    </source>
</evidence>
<reference evidence="1 2" key="1">
    <citation type="submission" date="2021-04" db="EMBL/GenBank/DDBJ databases">
        <title>Complete genome sequence of Stygiolobus sp. KN-1.</title>
        <authorList>
            <person name="Nakamura K."/>
            <person name="Sakai H."/>
            <person name="Kurosawa N."/>
        </authorList>
    </citation>
    <scope>NUCLEOTIDE SEQUENCE [LARGE SCALE GENOMIC DNA]</scope>
    <source>
        <strain evidence="1 2">KN-1</strain>
    </source>
</reference>
<dbReference type="AlphaFoldDB" id="A0A8D5U7I9"/>
<proteinExistence type="predicted"/>
<gene>
    <name evidence="1" type="ORF">KN1_23030</name>
</gene>
<keyword evidence="2" id="KW-1185">Reference proteome</keyword>
<dbReference type="GeneID" id="66164034"/>
<sequence>MKKRLRFLSASSKVGKSVFTVLTAYYLKSLDIPFLIEELDPFHTVGTFVDDEFEIIYYFDLNQFLYSHGNLIIDQSKLKRGYDNTIWNILISDMLTKISPEHEAIKFQNIITSNNVNVFLTELNKLEEIIEYAKMWNDGQKILVVNMVPDNQLSTVEDDIIDLVYEKGIFKATFVFPFDNKIRFLDPEKVGWFRESLPKILYLE</sequence>
<dbReference type="RefSeq" id="WP_221287745.1">
    <property type="nucleotide sequence ID" value="NZ_AP024597.1"/>
</dbReference>
<dbReference type="EMBL" id="AP024597">
    <property type="protein sequence ID" value="BCU71006.1"/>
    <property type="molecule type" value="Genomic_DNA"/>
</dbReference>
<dbReference type="KEGG" id="csty:KN1_23030"/>
<organism evidence="1 2">
    <name type="scientific">Stygiolobus caldivivus</name>
    <dbReference type="NCBI Taxonomy" id="2824673"/>
    <lineage>
        <taxon>Archaea</taxon>
        <taxon>Thermoproteota</taxon>
        <taxon>Thermoprotei</taxon>
        <taxon>Sulfolobales</taxon>
        <taxon>Sulfolobaceae</taxon>
        <taxon>Stygiolobus</taxon>
    </lineage>
</organism>
<accession>A0A8D5U7I9</accession>
<protein>
    <submittedName>
        <fullName evidence="1">Uncharacterized protein</fullName>
    </submittedName>
</protein>
<dbReference type="Proteomes" id="UP000825123">
    <property type="component" value="Chromosome"/>
</dbReference>
<name>A0A8D5U7I9_9CREN</name>